<comment type="caution">
    <text evidence="6">The sequence shown here is derived from an EMBL/GenBank/DDBJ whole genome shotgun (WGS) entry which is preliminary data.</text>
</comment>
<keyword evidence="3" id="KW-0539">Nucleus</keyword>
<dbReference type="Gene3D" id="3.40.50.10190">
    <property type="entry name" value="BRCT domain"/>
    <property type="match status" value="1"/>
</dbReference>
<evidence type="ECO:0000259" key="5">
    <source>
        <dbReference type="PROSITE" id="PS50172"/>
    </source>
</evidence>
<protein>
    <recommendedName>
        <fullName evidence="5">BRCT domain-containing protein</fullName>
    </recommendedName>
</protein>
<feature type="region of interest" description="Disordered" evidence="4">
    <location>
        <begin position="781"/>
        <end position="895"/>
    </location>
</feature>
<feature type="compositionally biased region" description="Polar residues" evidence="4">
    <location>
        <begin position="274"/>
        <end position="289"/>
    </location>
</feature>
<evidence type="ECO:0000256" key="3">
    <source>
        <dbReference type="ARBA" id="ARBA00023242"/>
    </source>
</evidence>
<gene>
    <name evidence="6" type="ORF">LECACI_7A004638</name>
</gene>
<proteinExistence type="predicted"/>
<feature type="region of interest" description="Disordered" evidence="4">
    <location>
        <begin position="1285"/>
        <end position="1317"/>
    </location>
</feature>
<dbReference type="Pfam" id="PF18115">
    <property type="entry name" value="Tudor_3"/>
    <property type="match status" value="1"/>
</dbReference>
<dbReference type="Gene3D" id="2.30.30.140">
    <property type="match status" value="1"/>
</dbReference>
<name>A0AAI8YZ37_9PEZI</name>
<dbReference type="InterPro" id="IPR001357">
    <property type="entry name" value="BRCT_dom"/>
</dbReference>
<dbReference type="InterPro" id="IPR047249">
    <property type="entry name" value="BRCT_p53bp1-like_rpt1"/>
</dbReference>
<feature type="compositionally biased region" description="Basic and acidic residues" evidence="4">
    <location>
        <begin position="1504"/>
        <end position="1515"/>
    </location>
</feature>
<dbReference type="GO" id="GO:0000077">
    <property type="term" value="P:DNA damage checkpoint signaling"/>
    <property type="evidence" value="ECO:0007669"/>
    <property type="project" value="TreeGrafter"/>
</dbReference>
<evidence type="ECO:0000256" key="1">
    <source>
        <dbReference type="ARBA" id="ARBA00004123"/>
    </source>
</evidence>
<dbReference type="EMBL" id="CAVMBE010000026">
    <property type="protein sequence ID" value="CAK4017775.1"/>
    <property type="molecule type" value="Genomic_DNA"/>
</dbReference>
<feature type="compositionally biased region" description="Polar residues" evidence="4">
    <location>
        <begin position="46"/>
        <end position="73"/>
    </location>
</feature>
<dbReference type="PROSITE" id="PS50172">
    <property type="entry name" value="BRCT"/>
    <property type="match status" value="1"/>
</dbReference>
<feature type="compositionally biased region" description="Basic and acidic residues" evidence="4">
    <location>
        <begin position="36"/>
        <end position="45"/>
    </location>
</feature>
<dbReference type="SUPFAM" id="SSF52113">
    <property type="entry name" value="BRCT domain"/>
    <property type="match status" value="1"/>
</dbReference>
<dbReference type="InterPro" id="IPR041297">
    <property type="entry name" value="Crb2_Tudor"/>
</dbReference>
<feature type="region of interest" description="Disordered" evidence="4">
    <location>
        <begin position="142"/>
        <end position="740"/>
    </location>
</feature>
<feature type="compositionally biased region" description="Basic and acidic residues" evidence="4">
    <location>
        <begin position="950"/>
        <end position="960"/>
    </location>
</feature>
<keyword evidence="7" id="KW-1185">Reference proteome</keyword>
<keyword evidence="2" id="KW-0227">DNA damage</keyword>
<dbReference type="CDD" id="cd17745">
    <property type="entry name" value="BRCT_p53bp1_rpt1"/>
    <property type="match status" value="1"/>
</dbReference>
<feature type="compositionally biased region" description="Polar residues" evidence="4">
    <location>
        <begin position="799"/>
        <end position="819"/>
    </location>
</feature>
<feature type="compositionally biased region" description="Acidic residues" evidence="4">
    <location>
        <begin position="158"/>
        <end position="168"/>
    </location>
</feature>
<feature type="compositionally biased region" description="Basic and acidic residues" evidence="4">
    <location>
        <begin position="650"/>
        <end position="695"/>
    </location>
</feature>
<dbReference type="GO" id="GO:0045944">
    <property type="term" value="P:positive regulation of transcription by RNA polymerase II"/>
    <property type="evidence" value="ECO:0007669"/>
    <property type="project" value="TreeGrafter"/>
</dbReference>
<feature type="compositionally biased region" description="Polar residues" evidence="4">
    <location>
        <begin position="550"/>
        <end position="566"/>
    </location>
</feature>
<feature type="compositionally biased region" description="Basic and acidic residues" evidence="4">
    <location>
        <begin position="361"/>
        <end position="375"/>
    </location>
</feature>
<feature type="compositionally biased region" description="Basic and acidic residues" evidence="4">
    <location>
        <begin position="1302"/>
        <end position="1312"/>
    </location>
</feature>
<feature type="compositionally biased region" description="Basic and acidic residues" evidence="4">
    <location>
        <begin position="840"/>
        <end position="860"/>
    </location>
</feature>
<evidence type="ECO:0000313" key="7">
    <source>
        <dbReference type="Proteomes" id="UP001296104"/>
    </source>
</evidence>
<dbReference type="InterPro" id="IPR036420">
    <property type="entry name" value="BRCT_dom_sf"/>
</dbReference>
<feature type="compositionally biased region" description="Polar residues" evidence="4">
    <location>
        <begin position="250"/>
        <end position="266"/>
    </location>
</feature>
<accession>A0AAI8YZ37</accession>
<feature type="compositionally biased region" description="Low complexity" evidence="4">
    <location>
        <begin position="1170"/>
        <end position="1187"/>
    </location>
</feature>
<dbReference type="PANTHER" id="PTHR15321">
    <property type="entry name" value="TUMOR SUPPRESSOR P53-BINDING PROTEIN 1"/>
    <property type="match status" value="1"/>
</dbReference>
<feature type="compositionally biased region" description="Basic and acidic residues" evidence="4">
    <location>
        <begin position="142"/>
        <end position="154"/>
    </location>
</feature>
<evidence type="ECO:0000256" key="4">
    <source>
        <dbReference type="SAM" id="MobiDB-lite"/>
    </source>
</evidence>
<dbReference type="GO" id="GO:0005634">
    <property type="term" value="C:nucleus"/>
    <property type="evidence" value="ECO:0007669"/>
    <property type="project" value="UniProtKB-SubCell"/>
</dbReference>
<evidence type="ECO:0000313" key="6">
    <source>
        <dbReference type="EMBL" id="CAK4017775.1"/>
    </source>
</evidence>
<feature type="compositionally biased region" description="Polar residues" evidence="4">
    <location>
        <begin position="602"/>
        <end position="620"/>
    </location>
</feature>
<feature type="compositionally biased region" description="Polar residues" evidence="4">
    <location>
        <begin position="1188"/>
        <end position="1199"/>
    </location>
</feature>
<comment type="subcellular location">
    <subcellularLocation>
        <location evidence="1">Nucleus</location>
    </subcellularLocation>
</comment>
<dbReference type="PANTHER" id="PTHR15321:SF3">
    <property type="entry name" value="TP53-BINDING PROTEIN 1"/>
    <property type="match status" value="1"/>
</dbReference>
<dbReference type="GO" id="GO:0042393">
    <property type="term" value="F:histone binding"/>
    <property type="evidence" value="ECO:0007669"/>
    <property type="project" value="TreeGrafter"/>
</dbReference>
<sequence>MASLTEDSLPSEHLAQLESLNRRYCGQDFEPNAAGDDARKQHQESGENANASVQLPSTVQESASAYLSPNSSPIGKPKPGTHASHSAPGDLEAMLPHSTPSQEAFAELTKAKSFPAGDVVEPEHDTQEMPSQVYHEEIRKSMVKDSRATPERQQESFPIEESDTDQIEDGDKTQRTVREGETGHIDLVTAWPETSSPARSTQGYDELLEAPNSDSPQTEFKKPPRPFEPATPAPALAGQKHDRNGEPFTSEKSTTKKMTGFSQMFQHTADGILSGTQLFDQTQTRSSPIQEPLRSSPALTRPSPNFAQNEPRMEATSEYGFSSPVMPMTARPSSSYSINEPRGHYTTTKESQERKARKKLERFERDRAKGFVRNDMDEEDESQQRRKSKALQRSRSAEAMADLRQLRAPERLGSRTYGNRKQRETINLVTPAIRRHHEPQTRSEPVDEDLDLLDDREPNENMEDDETVDDIDELALDDDDERGELHELSDNDEYDELGQTLRSQGNEPERYEEDGSVAEGDATDDFDLDSGLQNVDGEAAPADGILDQSHVIQRTQGSTIADSQPPAQHATVERSPRHQLHHSPFVPGSHYEEKTSEEQVILASSQRRSQNRVPASQLKNQAADEDSVPSSPPLQPALDDTLPSNSDEASMQRRELLQEFKIRSRSAEQEESYLPREIPESDRPDLEAYPAKEEESQGSNFAVPYSTARTHVSGSAPSPAKPAPSQASSLIDPSPRKAAGVRHFGDMAGIYRSNSSFDVTADVDAVMNGIMTDDDRMVLAATSDSLEQPRTKRRRLNKEVSSNATTSEANSVLPSTHATSDVEMQGETNPPGESKAAIHKSPDLAVDKEQPDALRDRSSKGNEMATTSTPVTSERVRNETPESRRLREKAGADAASQLISARTAKVSKKAKQVTYGRTVKRKSTINEPAKSKRASASKLCEPDETANEEMTDRPAADLEEPRVDANVEADDVYHESGAMTVESASGDIDVVGPSNASVAQADVIPSAEAPGETDDGAQKAIPAPNRIFALFKGMPTNYYPATWIGGTADGMNYKVRFDDGNVTEVGVGQVRALDLRIGDNVRVDDPRTKGRVWRVAGFGNAASAEERQLGVDVYGRARVKVQAKIGRKGTSKGIPNASNQAGGEIFEVLLEQIFIPPTLWPQLDGRAHVPASATKSTTAAPAQTPSTRSRTPNSETPSSRSRRAAVPPPGQVRGRSKSRASHLREASVASYDVAPVDAPAAIFSGMAFAISYVGNEAEKADVSSLIARNGGTILQDGFEELFELPSLGEGNTSSPKKKSPRKQQEESNEEQRSGLQLKSENENVGFVALIADRHSRKAKYMQALALGLPALSGRWVIDSLDASRNPTLSNGKVAPLAWDTYLLPSGESSYLRGAIRSRTIALQDSRSAELPKTVASRPILLHGESVLIVAPKKGKVGWDKRKTYAFLTLALGAGQVKRVNDLQEAKAVMEQSPDTPKWVYVDGTVAEAEKVLFGKTAAGKKRKRESDGARKEDGSKLSATDGNVRIVNDEFVVQSLVLGALTE</sequence>
<dbReference type="InterPro" id="IPR047252">
    <property type="entry name" value="TP53BP1-like"/>
</dbReference>
<feature type="compositionally biased region" description="Basic and acidic residues" evidence="4">
    <location>
        <begin position="169"/>
        <end position="184"/>
    </location>
</feature>
<dbReference type="CDD" id="cd17724">
    <property type="entry name" value="BRCT_p53bp1_rpt2"/>
    <property type="match status" value="1"/>
</dbReference>
<organism evidence="6 7">
    <name type="scientific">Lecanosticta acicola</name>
    <dbReference type="NCBI Taxonomy" id="111012"/>
    <lineage>
        <taxon>Eukaryota</taxon>
        <taxon>Fungi</taxon>
        <taxon>Dikarya</taxon>
        <taxon>Ascomycota</taxon>
        <taxon>Pezizomycotina</taxon>
        <taxon>Dothideomycetes</taxon>
        <taxon>Dothideomycetidae</taxon>
        <taxon>Mycosphaerellales</taxon>
        <taxon>Mycosphaerellaceae</taxon>
        <taxon>Lecanosticta</taxon>
    </lineage>
</organism>
<feature type="compositionally biased region" description="Acidic residues" evidence="4">
    <location>
        <begin position="460"/>
        <end position="482"/>
    </location>
</feature>
<feature type="region of interest" description="Disordered" evidence="4">
    <location>
        <begin position="1497"/>
        <end position="1518"/>
    </location>
</feature>
<feature type="compositionally biased region" description="Acidic residues" evidence="4">
    <location>
        <begin position="510"/>
        <end position="528"/>
    </location>
</feature>
<dbReference type="Proteomes" id="UP001296104">
    <property type="component" value="Unassembled WGS sequence"/>
</dbReference>
<feature type="domain" description="BRCT" evidence="5">
    <location>
        <begin position="1238"/>
        <end position="1364"/>
    </location>
</feature>
<feature type="region of interest" description="Disordered" evidence="4">
    <location>
        <begin position="1166"/>
        <end position="1221"/>
    </location>
</feature>
<feature type="compositionally biased region" description="Low complexity" evidence="4">
    <location>
        <begin position="713"/>
        <end position="729"/>
    </location>
</feature>
<dbReference type="InterPro" id="IPR047250">
    <property type="entry name" value="BRCT_p53bp1-like_rpt2"/>
</dbReference>
<feature type="compositionally biased region" description="Basic and acidic residues" evidence="4">
    <location>
        <begin position="404"/>
        <end position="413"/>
    </location>
</feature>
<feature type="compositionally biased region" description="Basic and acidic residues" evidence="4">
    <location>
        <begin position="874"/>
        <end position="891"/>
    </location>
</feature>
<evidence type="ECO:0000256" key="2">
    <source>
        <dbReference type="ARBA" id="ARBA00022763"/>
    </source>
</evidence>
<feature type="region of interest" description="Disordered" evidence="4">
    <location>
        <begin position="26"/>
        <end position="96"/>
    </location>
</feature>
<reference evidence="6" key="1">
    <citation type="submission" date="2023-11" db="EMBL/GenBank/DDBJ databases">
        <authorList>
            <person name="Alioto T."/>
            <person name="Alioto T."/>
            <person name="Gomez Garrido J."/>
        </authorList>
    </citation>
    <scope>NUCLEOTIDE SEQUENCE</scope>
</reference>
<feature type="compositionally biased region" description="Polar residues" evidence="4">
    <location>
        <begin position="192"/>
        <end position="203"/>
    </location>
</feature>
<feature type="region of interest" description="Disordered" evidence="4">
    <location>
        <begin position="920"/>
        <end position="960"/>
    </location>
</feature>